<dbReference type="eggNOG" id="COG1523">
    <property type="taxonomic scope" value="Bacteria"/>
</dbReference>
<dbReference type="AlphaFoldDB" id="W7QJJ4"/>
<dbReference type="SUPFAM" id="SSF51445">
    <property type="entry name" value="(Trans)glycosidases"/>
    <property type="match status" value="1"/>
</dbReference>
<dbReference type="SUPFAM" id="SSF81296">
    <property type="entry name" value="E set domains"/>
    <property type="match status" value="2"/>
</dbReference>
<dbReference type="InterPro" id="IPR013780">
    <property type="entry name" value="Glyco_hydro_b"/>
</dbReference>
<evidence type="ECO:0000259" key="3">
    <source>
        <dbReference type="SMART" id="SM00642"/>
    </source>
</evidence>
<keyword evidence="2" id="KW-0326">Glycosidase</keyword>
<dbReference type="GO" id="GO:0051060">
    <property type="term" value="F:pullulanase activity"/>
    <property type="evidence" value="ECO:0007669"/>
    <property type="project" value="InterPro"/>
</dbReference>
<dbReference type="NCBIfam" id="TIGR02103">
    <property type="entry name" value="pullul_strch"/>
    <property type="match status" value="1"/>
</dbReference>
<dbReference type="InterPro" id="IPR011839">
    <property type="entry name" value="Pullul_strch"/>
</dbReference>
<dbReference type="GO" id="GO:0005975">
    <property type="term" value="P:carbohydrate metabolic process"/>
    <property type="evidence" value="ECO:0007669"/>
    <property type="project" value="InterPro"/>
</dbReference>
<dbReference type="Gene3D" id="2.60.40.10">
    <property type="entry name" value="Immunoglobulins"/>
    <property type="match status" value="1"/>
</dbReference>
<dbReference type="STRING" id="1328313.DS2_14149"/>
<gene>
    <name evidence="4" type="ORF">DS2_14149</name>
</gene>
<dbReference type="Gene3D" id="2.60.40.1180">
    <property type="entry name" value="Golgi alpha-mannosidase II"/>
    <property type="match status" value="1"/>
</dbReference>
<dbReference type="RefSeq" id="WP_051479897.1">
    <property type="nucleotide sequence ID" value="NZ_ARZY01000029.1"/>
</dbReference>
<dbReference type="CDD" id="cd02860">
    <property type="entry name" value="E_set_Pullulanase"/>
    <property type="match status" value="1"/>
</dbReference>
<dbReference type="InterPro" id="IPR017853">
    <property type="entry name" value="GH"/>
</dbReference>
<dbReference type="Pfam" id="PF18494">
    <property type="entry name" value="Pullulanase_Ins"/>
    <property type="match status" value="1"/>
</dbReference>
<keyword evidence="2" id="KW-0378">Hydrolase</keyword>
<dbReference type="EMBL" id="ARZY01000029">
    <property type="protein sequence ID" value="EWH09122.1"/>
    <property type="molecule type" value="Genomic_DNA"/>
</dbReference>
<proteinExistence type="inferred from homology"/>
<dbReference type="InterPro" id="IPR004193">
    <property type="entry name" value="Glyco_hydro_13_N"/>
</dbReference>
<organism evidence="4 5">
    <name type="scientific">Catenovulum agarivorans DS-2</name>
    <dbReference type="NCBI Taxonomy" id="1328313"/>
    <lineage>
        <taxon>Bacteria</taxon>
        <taxon>Pseudomonadati</taxon>
        <taxon>Pseudomonadota</taxon>
        <taxon>Gammaproteobacteria</taxon>
        <taxon>Alteromonadales</taxon>
        <taxon>Alteromonadaceae</taxon>
        <taxon>Catenovulum</taxon>
    </lineage>
</organism>
<dbReference type="SMART" id="SM00642">
    <property type="entry name" value="Aamy"/>
    <property type="match status" value="1"/>
</dbReference>
<dbReference type="OrthoDB" id="3236218at2"/>
<comment type="similarity">
    <text evidence="1">Belongs to the glycosyl hydrolase 13 family.</text>
</comment>
<dbReference type="InterPro" id="IPR014756">
    <property type="entry name" value="Ig_E-set"/>
</dbReference>
<reference evidence="4 5" key="1">
    <citation type="journal article" date="2014" name="Genome Announc.">
        <title>Draft Genome Sequence of the Agar-Degrading Bacterium Catenovulum sp. Strain DS-2, Isolated from Intestines of Haliotis diversicolor.</title>
        <authorList>
            <person name="Shan D."/>
            <person name="Li X."/>
            <person name="Gu Z."/>
            <person name="Wei G."/>
            <person name="Gao Z."/>
            <person name="Shao Z."/>
        </authorList>
    </citation>
    <scope>NUCLEOTIDE SEQUENCE [LARGE SCALE GENOMIC DNA]</scope>
    <source>
        <strain evidence="4 5">DS-2</strain>
    </source>
</reference>
<feature type="domain" description="Glycosyl hydrolase family 13 catalytic" evidence="3">
    <location>
        <begin position="389"/>
        <end position="777"/>
    </location>
</feature>
<dbReference type="Gene3D" id="3.20.20.80">
    <property type="entry name" value="Glycosidases"/>
    <property type="match status" value="1"/>
</dbReference>
<sequence length="937" mass="105192">MNKPKTITQSFIYAVVLALSLTGCEQSKQIVTSTTTTKVEVNAAAHWLALNQLKVKVVEGTESLYLIKIDDYSLPIEQSVVKAMPSAIPLMSRADTTKGLYPHLKDFANFSVPITEIEAKHWLRDKSVVVQVDNNENILAINSVQTGFVIDDLYTRGPNDANEVSDLGAVVGADNVSFKLWAPLAKQVSLLLYNADKTPFSPVPVTLGFDYISGVWSAELDSSVVGKYYKYQITQYQPSEQDVVVTQATDPYSLSLSTDSLYSQVVDLSDENTMPKGWRSHLVPEVDAPEDLIIYESHIRDFSASDNTLSNPQFKGKYKAFLESDSASIRYLKSLRKAGLNVMHLLPTYDLGTINETPQQVIELDESVAELCRMFAEIHLCSRDEIQQQTIRQVFASMDPLSSDVQAVVEKIRGSDPYNWGYDPYHYTVPEGSYAINPEGSARIIEFREMVQALHGLGFRVIMDVVYNHTYQAGLNPKSVLDRIVPNYYHRLNPITGAIEQSTCCDNTASERVMMGKLMIDSLIVWAQDYKIDGFRFDLMGHQPKALILQAREAVRTVDPDTYFYGEGWNFGEVANNAQFVQAIQTELSGSEVGTFTDRMRDAVRGGAPFDGGEWIRRGQGLANGLYVLPNELQPEDKQEAEYLLSMNQARVGLAGNLANFKFKNEQGKWVTGAEVDYGGAPTGYARDPADTINYVSKHDNQTLWDNNQYRIPYDVATEDRVRMQLLALAYPLMGQGIPFIHMGSELLRSKSFLRDSYDYGDWFNAVDFTMQSNNYHVGLPPEVKDKDNWDVIRTLLKENQGRDLVKPADIQFSAQVFQEFLRIRSGNKLFRLTTEQQVMDKVTFHNTGPNALEGVIAMKISDFFGEPVLNKRQSLMVVFNHGADQIDLRYPSANLYQLHPVQKNGVDKRVQQAKALDGRFVVPGLSVAVFVTTDKD</sequence>
<dbReference type="PROSITE" id="PS51257">
    <property type="entry name" value="PROKAR_LIPOPROTEIN"/>
    <property type="match status" value="1"/>
</dbReference>
<dbReference type="Proteomes" id="UP000019276">
    <property type="component" value="Unassembled WGS sequence"/>
</dbReference>
<dbReference type="InterPro" id="IPR041111">
    <property type="entry name" value="Pullulanase_Ins"/>
</dbReference>
<dbReference type="InterPro" id="IPR024561">
    <property type="entry name" value="Pullul_strch_C"/>
</dbReference>
<dbReference type="Pfam" id="PF11852">
    <property type="entry name" value="Pullul_strch_C"/>
    <property type="match status" value="1"/>
</dbReference>
<dbReference type="InterPro" id="IPR040671">
    <property type="entry name" value="Pullulanase_N2"/>
</dbReference>
<dbReference type="InterPro" id="IPR006047">
    <property type="entry name" value="GH13_cat_dom"/>
</dbReference>
<evidence type="ECO:0000313" key="5">
    <source>
        <dbReference type="Proteomes" id="UP000019276"/>
    </source>
</evidence>
<keyword evidence="5" id="KW-1185">Reference proteome</keyword>
<dbReference type="Gene3D" id="2.60.40.1130">
    <property type="entry name" value="Rab geranylgeranyltransferase alpha-subunit, insert domain"/>
    <property type="match status" value="1"/>
</dbReference>
<evidence type="ECO:0000256" key="2">
    <source>
        <dbReference type="ARBA" id="ARBA00023295"/>
    </source>
</evidence>
<dbReference type="Pfam" id="PF02922">
    <property type="entry name" value="CBM_48"/>
    <property type="match status" value="1"/>
</dbReference>
<comment type="caution">
    <text evidence="4">The sequence shown here is derived from an EMBL/GenBank/DDBJ whole genome shotgun (WGS) entry which is preliminary data.</text>
</comment>
<dbReference type="PATRIC" id="fig|1328313.3.peg.2886"/>
<dbReference type="CDD" id="cd11341">
    <property type="entry name" value="AmyAc_Pullulanase_LD-like"/>
    <property type="match status" value="1"/>
</dbReference>
<dbReference type="PANTHER" id="PTHR43002">
    <property type="entry name" value="GLYCOGEN DEBRANCHING ENZYME"/>
    <property type="match status" value="1"/>
</dbReference>
<dbReference type="InterPro" id="IPR013783">
    <property type="entry name" value="Ig-like_fold"/>
</dbReference>
<protein>
    <submittedName>
        <fullName evidence="4">Alpha amylase</fullName>
    </submittedName>
</protein>
<name>W7QJJ4_9ALTE</name>
<dbReference type="Pfam" id="PF17967">
    <property type="entry name" value="Pullulanase_N2"/>
    <property type="match status" value="1"/>
</dbReference>
<evidence type="ECO:0000313" key="4">
    <source>
        <dbReference type="EMBL" id="EWH09122.1"/>
    </source>
</evidence>
<evidence type="ECO:0000256" key="1">
    <source>
        <dbReference type="ARBA" id="ARBA00008061"/>
    </source>
</evidence>
<dbReference type="SUPFAM" id="SSF51011">
    <property type="entry name" value="Glycosyl hydrolase domain"/>
    <property type="match status" value="1"/>
</dbReference>
<accession>W7QJJ4</accession>